<evidence type="ECO:0000313" key="2">
    <source>
        <dbReference type="Proteomes" id="UP000299102"/>
    </source>
</evidence>
<accession>A0A4C1WI42</accession>
<gene>
    <name evidence="1" type="ORF">EVAR_25237_1</name>
</gene>
<evidence type="ECO:0000313" key="1">
    <source>
        <dbReference type="EMBL" id="GBP50540.1"/>
    </source>
</evidence>
<keyword evidence="2" id="KW-1185">Reference proteome</keyword>
<organism evidence="1 2">
    <name type="scientific">Eumeta variegata</name>
    <name type="common">Bagworm moth</name>
    <name type="synonym">Eumeta japonica</name>
    <dbReference type="NCBI Taxonomy" id="151549"/>
    <lineage>
        <taxon>Eukaryota</taxon>
        <taxon>Metazoa</taxon>
        <taxon>Ecdysozoa</taxon>
        <taxon>Arthropoda</taxon>
        <taxon>Hexapoda</taxon>
        <taxon>Insecta</taxon>
        <taxon>Pterygota</taxon>
        <taxon>Neoptera</taxon>
        <taxon>Endopterygota</taxon>
        <taxon>Lepidoptera</taxon>
        <taxon>Glossata</taxon>
        <taxon>Ditrysia</taxon>
        <taxon>Tineoidea</taxon>
        <taxon>Psychidae</taxon>
        <taxon>Oiketicinae</taxon>
        <taxon>Eumeta</taxon>
    </lineage>
</organism>
<proteinExistence type="predicted"/>
<dbReference type="EMBL" id="BGZK01000567">
    <property type="protein sequence ID" value="GBP50540.1"/>
    <property type="molecule type" value="Genomic_DNA"/>
</dbReference>
<dbReference type="AlphaFoldDB" id="A0A4C1WI42"/>
<comment type="caution">
    <text evidence="1">The sequence shown here is derived from an EMBL/GenBank/DDBJ whole genome shotgun (WGS) entry which is preliminary data.</text>
</comment>
<reference evidence="1 2" key="1">
    <citation type="journal article" date="2019" name="Commun. Biol.">
        <title>The bagworm genome reveals a unique fibroin gene that provides high tensile strength.</title>
        <authorList>
            <person name="Kono N."/>
            <person name="Nakamura H."/>
            <person name="Ohtoshi R."/>
            <person name="Tomita M."/>
            <person name="Numata K."/>
            <person name="Arakawa K."/>
        </authorList>
    </citation>
    <scope>NUCLEOTIDE SEQUENCE [LARGE SCALE GENOMIC DNA]</scope>
</reference>
<dbReference type="Proteomes" id="UP000299102">
    <property type="component" value="Unassembled WGS sequence"/>
</dbReference>
<protein>
    <submittedName>
        <fullName evidence="1">Uncharacterized protein</fullName>
    </submittedName>
</protein>
<sequence>MRISPSHVTEIHLYFLSVDIVFFRLTEFLDAWKKKSKFIQYWLTRKITMTFTKSMEILQYWERHLNDIKGLEKFYKKFSAIQSMIFRKIRSAQGRPVDCKVKGLGNYRFKTGKERKDGE</sequence>
<name>A0A4C1WI42_EUMVA</name>